<dbReference type="AlphaFoldDB" id="A0A518DEW9"/>
<dbReference type="NCBIfam" id="TIGR01938">
    <property type="entry name" value="nqrC"/>
    <property type="match status" value="1"/>
</dbReference>
<evidence type="ECO:0000256" key="18">
    <source>
        <dbReference type="SAM" id="MobiDB-lite"/>
    </source>
</evidence>
<evidence type="ECO:0000256" key="14">
    <source>
        <dbReference type="ARBA" id="ARBA00023136"/>
    </source>
</evidence>
<dbReference type="PANTHER" id="PTHR37838">
    <property type="entry name" value="NA(+)-TRANSLOCATING NADH-QUINONE REDUCTASE SUBUNIT C"/>
    <property type="match status" value="1"/>
</dbReference>
<evidence type="ECO:0000313" key="20">
    <source>
        <dbReference type="EMBL" id="QDU90017.1"/>
    </source>
</evidence>
<accession>A0A518DEW9</accession>
<evidence type="ECO:0000313" key="21">
    <source>
        <dbReference type="Proteomes" id="UP000317429"/>
    </source>
</evidence>
<keyword evidence="1 16" id="KW-0813">Transport</keyword>
<dbReference type="Pfam" id="PF04205">
    <property type="entry name" value="FMN_bind"/>
    <property type="match status" value="1"/>
</dbReference>
<evidence type="ECO:0000256" key="13">
    <source>
        <dbReference type="ARBA" id="ARBA00023075"/>
    </source>
</evidence>
<keyword evidence="12 16" id="KW-0406">Ion transport</keyword>
<dbReference type="KEGG" id="pnd:Pla175_34160"/>
<evidence type="ECO:0000256" key="3">
    <source>
        <dbReference type="ARBA" id="ARBA00022519"/>
    </source>
</evidence>
<keyword evidence="8 16" id="KW-1278">Translocase</keyword>
<evidence type="ECO:0000256" key="1">
    <source>
        <dbReference type="ARBA" id="ARBA00022448"/>
    </source>
</evidence>
<evidence type="ECO:0000256" key="17">
    <source>
        <dbReference type="PIRNR" id="PIRNR009437"/>
    </source>
</evidence>
<feature type="compositionally biased region" description="Basic and acidic residues" evidence="18">
    <location>
        <begin position="87"/>
        <end position="99"/>
    </location>
</feature>
<proteinExistence type="inferred from homology"/>
<dbReference type="OrthoDB" id="9794010at2"/>
<keyword evidence="15 16" id="KW-0739">Sodium transport</keyword>
<keyword evidence="4 16" id="KW-0597">Phosphoprotein</keyword>
<evidence type="ECO:0000256" key="10">
    <source>
        <dbReference type="ARBA" id="ARBA00023027"/>
    </source>
</evidence>
<keyword evidence="14 16" id="KW-0472">Membrane</keyword>
<reference evidence="20 21" key="1">
    <citation type="submission" date="2019-02" db="EMBL/GenBank/DDBJ databases">
        <title>Deep-cultivation of Planctomycetes and their phenomic and genomic characterization uncovers novel biology.</title>
        <authorList>
            <person name="Wiegand S."/>
            <person name="Jogler M."/>
            <person name="Boedeker C."/>
            <person name="Pinto D."/>
            <person name="Vollmers J."/>
            <person name="Rivas-Marin E."/>
            <person name="Kohn T."/>
            <person name="Peeters S.H."/>
            <person name="Heuer A."/>
            <person name="Rast P."/>
            <person name="Oberbeckmann S."/>
            <person name="Bunk B."/>
            <person name="Jeske O."/>
            <person name="Meyerdierks A."/>
            <person name="Storesund J.E."/>
            <person name="Kallscheuer N."/>
            <person name="Luecker S."/>
            <person name="Lage O.M."/>
            <person name="Pohl T."/>
            <person name="Merkel B.J."/>
            <person name="Hornburger P."/>
            <person name="Mueller R.-W."/>
            <person name="Bruemmer F."/>
            <person name="Labrenz M."/>
            <person name="Spormann A.M."/>
            <person name="Op den Camp H."/>
            <person name="Overmann J."/>
            <person name="Amann R."/>
            <person name="Jetten M.S.M."/>
            <person name="Mascher T."/>
            <person name="Medema M.H."/>
            <person name="Devos D.P."/>
            <person name="Kaster A.-K."/>
            <person name="Ovreas L."/>
            <person name="Rohde M."/>
            <person name="Galperin M.Y."/>
            <person name="Jogler C."/>
        </authorList>
    </citation>
    <scope>NUCLEOTIDE SEQUENCE [LARGE SCALE GENOMIC DNA]</scope>
    <source>
        <strain evidence="20 21">Pla175</strain>
    </source>
</reference>
<keyword evidence="21" id="KW-1185">Reference proteome</keyword>
<gene>
    <name evidence="16 20" type="primary">nqrC</name>
    <name evidence="20" type="ORF">Pla175_34160</name>
</gene>
<dbReference type="RefSeq" id="WP_145287689.1">
    <property type="nucleotide sequence ID" value="NZ_CP036291.1"/>
</dbReference>
<keyword evidence="10 16" id="KW-0520">NAD</keyword>
<keyword evidence="6 16" id="KW-0288">FMN</keyword>
<dbReference type="GO" id="GO:0005886">
    <property type="term" value="C:plasma membrane"/>
    <property type="evidence" value="ECO:0007669"/>
    <property type="project" value="UniProtKB-SubCell"/>
</dbReference>
<comment type="similarity">
    <text evidence="16 17">Belongs to the NqrC family.</text>
</comment>
<keyword evidence="5 16" id="KW-0285">Flavoprotein</keyword>
<evidence type="ECO:0000256" key="11">
    <source>
        <dbReference type="ARBA" id="ARBA00023053"/>
    </source>
</evidence>
<keyword evidence="2 16" id="KW-1003">Cell membrane</keyword>
<keyword evidence="9 16" id="KW-1133">Transmembrane helix</keyword>
<evidence type="ECO:0000256" key="5">
    <source>
        <dbReference type="ARBA" id="ARBA00022630"/>
    </source>
</evidence>
<evidence type="ECO:0000256" key="4">
    <source>
        <dbReference type="ARBA" id="ARBA00022553"/>
    </source>
</evidence>
<dbReference type="NCBIfam" id="NF003749">
    <property type="entry name" value="PRK05346.1-5"/>
    <property type="match status" value="1"/>
</dbReference>
<keyword evidence="3" id="KW-0997">Cell inner membrane</keyword>
<organism evidence="20 21">
    <name type="scientific">Pirellulimonas nuda</name>
    <dbReference type="NCBI Taxonomy" id="2528009"/>
    <lineage>
        <taxon>Bacteria</taxon>
        <taxon>Pseudomonadati</taxon>
        <taxon>Planctomycetota</taxon>
        <taxon>Planctomycetia</taxon>
        <taxon>Pirellulales</taxon>
        <taxon>Lacipirellulaceae</taxon>
        <taxon>Pirellulimonas</taxon>
    </lineage>
</organism>
<dbReference type="InterPro" id="IPR007329">
    <property type="entry name" value="FMN-bd"/>
</dbReference>
<evidence type="ECO:0000256" key="2">
    <source>
        <dbReference type="ARBA" id="ARBA00022475"/>
    </source>
</evidence>
<name>A0A518DEW9_9BACT</name>
<dbReference type="GO" id="GO:0006814">
    <property type="term" value="P:sodium ion transport"/>
    <property type="evidence" value="ECO:0007669"/>
    <property type="project" value="UniProtKB-UniRule"/>
</dbReference>
<dbReference type="GO" id="GO:0010181">
    <property type="term" value="F:FMN binding"/>
    <property type="evidence" value="ECO:0007669"/>
    <property type="project" value="UniProtKB-UniRule"/>
</dbReference>
<protein>
    <recommendedName>
        <fullName evidence="16 17">Na(+)-translocating NADH-quinone reductase subunit C</fullName>
        <shortName evidence="16 17">Na(+)-NQR subunit C</shortName>
        <shortName evidence="16 17">Na(+)-translocating NQR subunit C</shortName>
        <ecNumber evidence="16 17">7.2.1.1</ecNumber>
    </recommendedName>
    <alternativeName>
        <fullName evidence="16 17">NQR complex subunit C</fullName>
    </alternativeName>
    <alternativeName>
        <fullName evidence="16 17">NQR-1 subunit C</fullName>
    </alternativeName>
</protein>
<sequence length="265" mass="28645">MERDSVLGTFVVATVLCVVCSVLVAGAAVGLKDKQEAQKTLDRNKNVLIAAGLCEKDATEQEVKVLFDERINLLLIDLATGKPAEELSDKDKANYDPRKAAKQPDTSEPVTPPGDLPGIARREKATFVYEIKGEEGGVEGYVLPIYGKGLWSTLRGFLAMQGDGRTVRGITFYEHAETPGLGGEVDNPKWKSQWPDKVALDDQGDVLIEVLKGGTPITDPEHQVDGLSGATITTKGVSNLVRYWLGEDGFGKFLEQNARQADSAT</sequence>
<evidence type="ECO:0000256" key="12">
    <source>
        <dbReference type="ARBA" id="ARBA00023065"/>
    </source>
</evidence>
<evidence type="ECO:0000256" key="16">
    <source>
        <dbReference type="HAMAP-Rule" id="MF_00427"/>
    </source>
</evidence>
<dbReference type="EMBL" id="CP036291">
    <property type="protein sequence ID" value="QDU90017.1"/>
    <property type="molecule type" value="Genomic_DNA"/>
</dbReference>
<evidence type="ECO:0000256" key="15">
    <source>
        <dbReference type="ARBA" id="ARBA00023201"/>
    </source>
</evidence>
<keyword evidence="13 16" id="KW-0830">Ubiquinone</keyword>
<dbReference type="GO" id="GO:0016655">
    <property type="term" value="F:oxidoreductase activity, acting on NAD(P)H, quinone or similar compound as acceptor"/>
    <property type="evidence" value="ECO:0007669"/>
    <property type="project" value="UniProtKB-UniRule"/>
</dbReference>
<comment type="catalytic activity">
    <reaction evidence="16 17">
        <text>a ubiquinone + n Na(+)(in) + NADH + H(+) = a ubiquinol + n Na(+)(out) + NAD(+)</text>
        <dbReference type="Rhea" id="RHEA:47748"/>
        <dbReference type="Rhea" id="RHEA-COMP:9565"/>
        <dbReference type="Rhea" id="RHEA-COMP:9566"/>
        <dbReference type="ChEBI" id="CHEBI:15378"/>
        <dbReference type="ChEBI" id="CHEBI:16389"/>
        <dbReference type="ChEBI" id="CHEBI:17976"/>
        <dbReference type="ChEBI" id="CHEBI:29101"/>
        <dbReference type="ChEBI" id="CHEBI:57540"/>
        <dbReference type="ChEBI" id="CHEBI:57945"/>
        <dbReference type="EC" id="7.2.1.1"/>
    </reaction>
</comment>
<keyword evidence="11 16" id="KW-0915">Sodium</keyword>
<comment type="function">
    <text evidence="16">NQR complex catalyzes the reduction of ubiquinone-1 to ubiquinol by two successive reactions, coupled with the transport of Na(+) ions from the cytoplasm to the periplasm. NqrA to NqrE are probably involved in the second step, the conversion of ubisemiquinone to ubiquinol.</text>
</comment>
<feature type="region of interest" description="Disordered" evidence="18">
    <location>
        <begin position="87"/>
        <end position="118"/>
    </location>
</feature>
<feature type="domain" description="FMN-binding" evidence="19">
    <location>
        <begin position="149"/>
        <end position="248"/>
    </location>
</feature>
<comment type="caution">
    <text evidence="16">Lacks conserved residue(s) required for the propagation of feature annotation.</text>
</comment>
<keyword evidence="20" id="KW-0560">Oxidoreductase</keyword>
<feature type="transmembrane region" description="Helical" evidence="16">
    <location>
        <begin position="6"/>
        <end position="31"/>
    </location>
</feature>
<dbReference type="InterPro" id="IPR010204">
    <property type="entry name" value="NqrC"/>
</dbReference>
<evidence type="ECO:0000256" key="6">
    <source>
        <dbReference type="ARBA" id="ARBA00022643"/>
    </source>
</evidence>
<keyword evidence="7 16" id="KW-0812">Transmembrane</keyword>
<evidence type="ECO:0000256" key="8">
    <source>
        <dbReference type="ARBA" id="ARBA00022967"/>
    </source>
</evidence>
<dbReference type="HAMAP" id="MF_00427">
    <property type="entry name" value="NqrC"/>
    <property type="match status" value="1"/>
</dbReference>
<evidence type="ECO:0000259" key="19">
    <source>
        <dbReference type="SMART" id="SM00900"/>
    </source>
</evidence>
<evidence type="ECO:0000256" key="9">
    <source>
        <dbReference type="ARBA" id="ARBA00022989"/>
    </source>
</evidence>
<dbReference type="Proteomes" id="UP000317429">
    <property type="component" value="Chromosome"/>
</dbReference>
<feature type="modified residue" description="FMN phosphoryl threonine" evidence="16">
    <location>
        <position position="231"/>
    </location>
</feature>
<comment type="subunit">
    <text evidence="16 17">Composed of six subunits; NqrA, NqrB, NqrC, NqrD, NqrE and NqrF.</text>
</comment>
<evidence type="ECO:0000256" key="7">
    <source>
        <dbReference type="ARBA" id="ARBA00022692"/>
    </source>
</evidence>
<dbReference type="SMART" id="SM00900">
    <property type="entry name" value="FMN_bind"/>
    <property type="match status" value="1"/>
</dbReference>
<dbReference type="EC" id="7.2.1.1" evidence="16 17"/>
<dbReference type="PIRSF" id="PIRSF009437">
    <property type="entry name" value="NQR-1_subunit_C"/>
    <property type="match status" value="1"/>
</dbReference>
<comment type="subcellular location">
    <subcellularLocation>
        <location evidence="16">Cell membrane</location>
        <topology evidence="16">Single-pass membrane protein</topology>
    </subcellularLocation>
</comment>
<comment type="cofactor">
    <cofactor evidence="16 17">
        <name>FMN</name>
        <dbReference type="ChEBI" id="CHEBI:58210"/>
    </cofactor>
</comment>
<dbReference type="PANTHER" id="PTHR37838:SF1">
    <property type="entry name" value="NA(+)-TRANSLOCATING NADH-QUINONE REDUCTASE SUBUNIT C"/>
    <property type="match status" value="1"/>
</dbReference>